<dbReference type="Proteomes" id="UP001160142">
    <property type="component" value="Unassembled WGS sequence"/>
</dbReference>
<accession>A0ABT6KSE9</accession>
<keyword evidence="5 7" id="KW-1133">Transmembrane helix</keyword>
<evidence type="ECO:0000256" key="1">
    <source>
        <dbReference type="ARBA" id="ARBA00004651"/>
    </source>
</evidence>
<evidence type="ECO:0000313" key="10">
    <source>
        <dbReference type="Proteomes" id="UP001160142"/>
    </source>
</evidence>
<dbReference type="EMBL" id="JARXVQ010000001">
    <property type="protein sequence ID" value="MDH6182109.1"/>
    <property type="molecule type" value="Genomic_DNA"/>
</dbReference>
<proteinExistence type="inferred from homology"/>
<reference evidence="9 10" key="1">
    <citation type="submission" date="2023-04" db="EMBL/GenBank/DDBJ databases">
        <title>Genome Encyclopedia of Bacteria and Archaea VI: Functional Genomics of Type Strains.</title>
        <authorList>
            <person name="Whitman W."/>
        </authorList>
    </citation>
    <scope>NUCLEOTIDE SEQUENCE [LARGE SCALE GENOMIC DNA]</scope>
    <source>
        <strain evidence="9 10">SG_E_30_P1</strain>
    </source>
</reference>
<protein>
    <submittedName>
        <fullName evidence="9">Inner membrane transporter RhtA</fullName>
    </submittedName>
</protein>
<evidence type="ECO:0000256" key="2">
    <source>
        <dbReference type="ARBA" id="ARBA00007362"/>
    </source>
</evidence>
<feature type="domain" description="EamA" evidence="8">
    <location>
        <begin position="144"/>
        <end position="275"/>
    </location>
</feature>
<feature type="transmembrane region" description="Helical" evidence="7">
    <location>
        <begin position="176"/>
        <end position="197"/>
    </location>
</feature>
<keyword evidence="10" id="KW-1185">Reference proteome</keyword>
<comment type="subcellular location">
    <subcellularLocation>
        <location evidence="1">Cell membrane</location>
        <topology evidence="1">Multi-pass membrane protein</topology>
    </subcellularLocation>
</comment>
<feature type="transmembrane region" description="Helical" evidence="7">
    <location>
        <begin position="69"/>
        <end position="89"/>
    </location>
</feature>
<feature type="transmembrane region" description="Helical" evidence="7">
    <location>
        <begin position="120"/>
        <end position="138"/>
    </location>
</feature>
<evidence type="ECO:0000256" key="6">
    <source>
        <dbReference type="ARBA" id="ARBA00023136"/>
    </source>
</evidence>
<evidence type="ECO:0000313" key="9">
    <source>
        <dbReference type="EMBL" id="MDH6182109.1"/>
    </source>
</evidence>
<comment type="similarity">
    <text evidence="2">Belongs to the EamA transporter family.</text>
</comment>
<gene>
    <name evidence="9" type="ORF">M2152_002291</name>
</gene>
<evidence type="ECO:0000256" key="4">
    <source>
        <dbReference type="ARBA" id="ARBA00022692"/>
    </source>
</evidence>
<dbReference type="PANTHER" id="PTHR42920">
    <property type="entry name" value="OS03G0707200 PROTEIN-RELATED"/>
    <property type="match status" value="1"/>
</dbReference>
<dbReference type="PANTHER" id="PTHR42920:SF5">
    <property type="entry name" value="EAMA DOMAIN-CONTAINING PROTEIN"/>
    <property type="match status" value="1"/>
</dbReference>
<evidence type="ECO:0000259" key="8">
    <source>
        <dbReference type="Pfam" id="PF00892"/>
    </source>
</evidence>
<evidence type="ECO:0000256" key="7">
    <source>
        <dbReference type="SAM" id="Phobius"/>
    </source>
</evidence>
<dbReference type="RefSeq" id="WP_322134397.1">
    <property type="nucleotide sequence ID" value="NZ_CP085036.1"/>
</dbReference>
<dbReference type="InterPro" id="IPR000620">
    <property type="entry name" value="EamA_dom"/>
</dbReference>
<evidence type="ECO:0000256" key="3">
    <source>
        <dbReference type="ARBA" id="ARBA00022475"/>
    </source>
</evidence>
<evidence type="ECO:0000256" key="5">
    <source>
        <dbReference type="ARBA" id="ARBA00022989"/>
    </source>
</evidence>
<dbReference type="InterPro" id="IPR037185">
    <property type="entry name" value="EmrE-like"/>
</dbReference>
<organism evidence="9 10">
    <name type="scientific">Antiquaquibacter oligotrophicus</name>
    <dbReference type="NCBI Taxonomy" id="2880260"/>
    <lineage>
        <taxon>Bacteria</taxon>
        <taxon>Bacillati</taxon>
        <taxon>Actinomycetota</taxon>
        <taxon>Actinomycetes</taxon>
        <taxon>Micrococcales</taxon>
        <taxon>Microbacteriaceae</taxon>
        <taxon>Antiquaquibacter</taxon>
    </lineage>
</organism>
<feature type="transmembrane region" description="Helical" evidence="7">
    <location>
        <begin position="39"/>
        <end position="57"/>
    </location>
</feature>
<dbReference type="Pfam" id="PF00892">
    <property type="entry name" value="EamA"/>
    <property type="match status" value="1"/>
</dbReference>
<feature type="transmembrane region" description="Helical" evidence="7">
    <location>
        <begin position="260"/>
        <end position="281"/>
    </location>
</feature>
<feature type="transmembrane region" description="Helical" evidence="7">
    <location>
        <begin position="234"/>
        <end position="254"/>
    </location>
</feature>
<dbReference type="SUPFAM" id="SSF103481">
    <property type="entry name" value="Multidrug resistance efflux transporter EmrE"/>
    <property type="match status" value="2"/>
</dbReference>
<keyword evidence="3" id="KW-1003">Cell membrane</keyword>
<feature type="transmembrane region" description="Helical" evidence="7">
    <location>
        <begin position="203"/>
        <end position="222"/>
    </location>
</feature>
<dbReference type="InterPro" id="IPR051258">
    <property type="entry name" value="Diverse_Substrate_Transporter"/>
</dbReference>
<feature type="transmembrane region" description="Helical" evidence="7">
    <location>
        <begin position="95"/>
        <end position="113"/>
    </location>
</feature>
<feature type="transmembrane region" description="Helical" evidence="7">
    <location>
        <begin position="144"/>
        <end position="164"/>
    </location>
</feature>
<sequence length="293" mass="29997">MRATNGAVIGSAAIVVLGLVCQEIGAAVAVTVFPEVGPIGMVTLRLVFSALILLVIFRPSVRRRSRSDWMTVLLFGLVLAGMNALFYLALERLHLGVTLTIEILGPLVLSVVVSRRASSWLWALLAFAGVAVVGWGGASELDPLGVVFAAGAGAAWAGYILLSARTGAAFGRLDGLAFAMAIGAIAILPFGIGSAGLALLQPWVLLLGVAIAVLSSTVPYALELIALRRLPASAFSILLSLAPALAAVAGFVILGQALSWADAAGIALVVVASMGAVRAAARTDHVETDEPTP</sequence>
<keyword evidence="4 7" id="KW-0812">Transmembrane</keyword>
<keyword evidence="6 7" id="KW-0472">Membrane</keyword>
<name>A0ABT6KSE9_9MICO</name>
<comment type="caution">
    <text evidence="9">The sequence shown here is derived from an EMBL/GenBank/DDBJ whole genome shotgun (WGS) entry which is preliminary data.</text>
</comment>